<feature type="region of interest" description="Disordered" evidence="1">
    <location>
        <begin position="1"/>
        <end position="20"/>
    </location>
</feature>
<evidence type="ECO:0000313" key="2">
    <source>
        <dbReference type="EMBL" id="GER39079.1"/>
    </source>
</evidence>
<name>A0A5A7Q1R9_STRAF</name>
<protein>
    <submittedName>
        <fullName evidence="2">Tryptophan synthase beta chain</fullName>
    </submittedName>
</protein>
<comment type="caution">
    <text evidence="2">The sequence shown here is derived from an EMBL/GenBank/DDBJ whole genome shotgun (WGS) entry which is preliminary data.</text>
</comment>
<evidence type="ECO:0000256" key="1">
    <source>
        <dbReference type="SAM" id="MobiDB-lite"/>
    </source>
</evidence>
<dbReference type="OrthoDB" id="1505912at2759"/>
<proteinExistence type="predicted"/>
<keyword evidence="3" id="KW-1185">Reference proteome</keyword>
<dbReference type="Proteomes" id="UP000325081">
    <property type="component" value="Unassembled WGS sequence"/>
</dbReference>
<accession>A0A5A7Q1R9</accession>
<gene>
    <name evidence="2" type="ORF">STAS_15652</name>
</gene>
<organism evidence="2 3">
    <name type="scientific">Striga asiatica</name>
    <name type="common">Asiatic witchweed</name>
    <name type="synonym">Buchnera asiatica</name>
    <dbReference type="NCBI Taxonomy" id="4170"/>
    <lineage>
        <taxon>Eukaryota</taxon>
        <taxon>Viridiplantae</taxon>
        <taxon>Streptophyta</taxon>
        <taxon>Embryophyta</taxon>
        <taxon>Tracheophyta</taxon>
        <taxon>Spermatophyta</taxon>
        <taxon>Magnoliopsida</taxon>
        <taxon>eudicotyledons</taxon>
        <taxon>Gunneridae</taxon>
        <taxon>Pentapetalae</taxon>
        <taxon>asterids</taxon>
        <taxon>lamiids</taxon>
        <taxon>Lamiales</taxon>
        <taxon>Orobanchaceae</taxon>
        <taxon>Buchnereae</taxon>
        <taxon>Striga</taxon>
    </lineage>
</organism>
<reference evidence="3" key="1">
    <citation type="journal article" date="2019" name="Curr. Biol.">
        <title>Genome Sequence of Striga asiatica Provides Insight into the Evolution of Plant Parasitism.</title>
        <authorList>
            <person name="Yoshida S."/>
            <person name="Kim S."/>
            <person name="Wafula E.K."/>
            <person name="Tanskanen J."/>
            <person name="Kim Y.M."/>
            <person name="Honaas L."/>
            <person name="Yang Z."/>
            <person name="Spallek T."/>
            <person name="Conn C.E."/>
            <person name="Ichihashi Y."/>
            <person name="Cheong K."/>
            <person name="Cui S."/>
            <person name="Der J.P."/>
            <person name="Gundlach H."/>
            <person name="Jiao Y."/>
            <person name="Hori C."/>
            <person name="Ishida J.K."/>
            <person name="Kasahara H."/>
            <person name="Kiba T."/>
            <person name="Kim M.S."/>
            <person name="Koo N."/>
            <person name="Laohavisit A."/>
            <person name="Lee Y.H."/>
            <person name="Lumba S."/>
            <person name="McCourt P."/>
            <person name="Mortimer J.C."/>
            <person name="Mutuku J.M."/>
            <person name="Nomura T."/>
            <person name="Sasaki-Sekimoto Y."/>
            <person name="Seto Y."/>
            <person name="Wang Y."/>
            <person name="Wakatake T."/>
            <person name="Sakakibara H."/>
            <person name="Demura T."/>
            <person name="Yamaguchi S."/>
            <person name="Yoneyama K."/>
            <person name="Manabe R.I."/>
            <person name="Nelson D.C."/>
            <person name="Schulman A.H."/>
            <person name="Timko M.P."/>
            <person name="dePamphilis C.W."/>
            <person name="Choi D."/>
            <person name="Shirasu K."/>
        </authorList>
    </citation>
    <scope>NUCLEOTIDE SEQUENCE [LARGE SCALE GENOMIC DNA]</scope>
    <source>
        <strain evidence="3">cv. UVA1</strain>
    </source>
</reference>
<sequence>MESAKHWELPGEELGTGTRRSENHLNGGIDCISSFVPHSNWGSKRTKFDDLLGEKRSKNMLLKTLQHMSGRPPLIVYEQNTSQKASRGIYLQRPQRLYHTIESERTVNRQAFTELIDQLLYIGLKWRAYWHLLSDVERGDNLNWQWSGVEPRASKEGDWPCPFHNLGDCVERECYRPHSKILLILDRGEERRCLTVGALFYEGEARISFYLCLADGIDY</sequence>
<dbReference type="AlphaFoldDB" id="A0A5A7Q1R9"/>
<evidence type="ECO:0000313" key="3">
    <source>
        <dbReference type="Proteomes" id="UP000325081"/>
    </source>
</evidence>
<dbReference type="EMBL" id="BKCP01005572">
    <property type="protein sequence ID" value="GER39079.1"/>
    <property type="molecule type" value="Genomic_DNA"/>
</dbReference>